<dbReference type="AlphaFoldDB" id="A0A4U7BC40"/>
<organism evidence="3 4">
    <name type="scientific">Elsinoe australis</name>
    <dbReference type="NCBI Taxonomy" id="40998"/>
    <lineage>
        <taxon>Eukaryota</taxon>
        <taxon>Fungi</taxon>
        <taxon>Dikarya</taxon>
        <taxon>Ascomycota</taxon>
        <taxon>Pezizomycotina</taxon>
        <taxon>Dothideomycetes</taxon>
        <taxon>Dothideomycetidae</taxon>
        <taxon>Myriangiales</taxon>
        <taxon>Elsinoaceae</taxon>
        <taxon>Elsinoe</taxon>
    </lineage>
</organism>
<dbReference type="Proteomes" id="UP000308133">
    <property type="component" value="Unassembled WGS sequence"/>
</dbReference>
<sequence>MSNAVLVISICLITWTVFTLMIRVYMRRKVNGPWGYDDWVAALGTIELAVSILYLLSVASSRISTGLLLERLERKRVNTICIRAANTASSLWLLAGGIALGVYERRGCATSFPLWCGLEAVSIVLEMLTLLFVVILVWDLRMALKQKTIVLISFATRIVTVPAIALRLVSMDKSNCSNQTFGSDTVYTIISLVTIHVSIMVATFSCIKQFLGAFDTGAFGTGTIDKAVTSHIKSYEMVSQVSAKSTKGHLRGASEPENRKLQLRPDNAGYTVTEIESQQTQGGMEASSIASDASERAIITKTQQWDVTDGRENRI</sequence>
<keyword evidence="1" id="KW-1133">Transmembrane helix</keyword>
<protein>
    <recommendedName>
        <fullName evidence="2">Rhodopsin domain-containing protein</fullName>
    </recommendedName>
</protein>
<reference evidence="3 4" key="1">
    <citation type="submission" date="2018-02" db="EMBL/GenBank/DDBJ databases">
        <title>Draft genome sequences of Elsinoe sp., causing black scab on jojoba.</title>
        <authorList>
            <person name="Stodart B."/>
            <person name="Jeffress S."/>
            <person name="Ash G."/>
            <person name="Arun Chinnappa K."/>
        </authorList>
    </citation>
    <scope>NUCLEOTIDE SEQUENCE [LARGE SCALE GENOMIC DNA]</scope>
    <source>
        <strain evidence="3 4">Hillstone_2</strain>
    </source>
</reference>
<keyword evidence="1" id="KW-0812">Transmembrane</keyword>
<comment type="caution">
    <text evidence="3">The sequence shown here is derived from an EMBL/GenBank/DDBJ whole genome shotgun (WGS) entry which is preliminary data.</text>
</comment>
<name>A0A4U7BC40_9PEZI</name>
<feature type="transmembrane region" description="Helical" evidence="1">
    <location>
        <begin position="186"/>
        <end position="207"/>
    </location>
</feature>
<feature type="transmembrane region" description="Helical" evidence="1">
    <location>
        <begin position="38"/>
        <end position="59"/>
    </location>
</feature>
<dbReference type="PANTHER" id="PTHR39614:SF2">
    <property type="entry name" value="INTEGRAL MEMBRANE PROTEIN"/>
    <property type="match status" value="1"/>
</dbReference>
<dbReference type="EMBL" id="PTQR01000028">
    <property type="protein sequence ID" value="TKX25447.1"/>
    <property type="molecule type" value="Genomic_DNA"/>
</dbReference>
<evidence type="ECO:0000313" key="4">
    <source>
        <dbReference type="Proteomes" id="UP000308133"/>
    </source>
</evidence>
<dbReference type="PANTHER" id="PTHR39614">
    <property type="entry name" value="INTEGRAL MEMBRANE PROTEIN"/>
    <property type="match status" value="1"/>
</dbReference>
<evidence type="ECO:0000256" key="1">
    <source>
        <dbReference type="SAM" id="Phobius"/>
    </source>
</evidence>
<proteinExistence type="predicted"/>
<feature type="transmembrane region" description="Helical" evidence="1">
    <location>
        <begin position="80"/>
        <end position="100"/>
    </location>
</feature>
<feature type="transmembrane region" description="Helical" evidence="1">
    <location>
        <begin position="5"/>
        <end position="26"/>
    </location>
</feature>
<feature type="transmembrane region" description="Helical" evidence="1">
    <location>
        <begin position="112"/>
        <end position="137"/>
    </location>
</feature>
<dbReference type="Pfam" id="PF20684">
    <property type="entry name" value="Fung_rhodopsin"/>
    <property type="match status" value="1"/>
</dbReference>
<evidence type="ECO:0000259" key="2">
    <source>
        <dbReference type="Pfam" id="PF20684"/>
    </source>
</evidence>
<evidence type="ECO:0000313" key="3">
    <source>
        <dbReference type="EMBL" id="TKX25447.1"/>
    </source>
</evidence>
<feature type="domain" description="Rhodopsin" evidence="2">
    <location>
        <begin position="107"/>
        <end position="211"/>
    </location>
</feature>
<gene>
    <name evidence="3" type="ORF">C1H76_2095</name>
</gene>
<dbReference type="InterPro" id="IPR049326">
    <property type="entry name" value="Rhodopsin_dom_fungi"/>
</dbReference>
<keyword evidence="1" id="KW-0472">Membrane</keyword>
<feature type="transmembrane region" description="Helical" evidence="1">
    <location>
        <begin position="149"/>
        <end position="166"/>
    </location>
</feature>
<accession>A0A4U7BC40</accession>